<evidence type="ECO:0000313" key="2">
    <source>
        <dbReference type="Proteomes" id="UP001217185"/>
    </source>
</evidence>
<organism evidence="1 2">
    <name type="scientific">Bacillus subtilis</name>
    <dbReference type="NCBI Taxonomy" id="1423"/>
    <lineage>
        <taxon>Bacteria</taxon>
        <taxon>Bacillati</taxon>
        <taxon>Bacillota</taxon>
        <taxon>Bacilli</taxon>
        <taxon>Bacillales</taxon>
        <taxon>Bacillaceae</taxon>
        <taxon>Bacillus</taxon>
    </lineage>
</organism>
<name>A0AC61YVR8_BACIU</name>
<evidence type="ECO:0000313" key="1">
    <source>
        <dbReference type="EMBL" id="WGE07000.1"/>
    </source>
</evidence>
<dbReference type="EMBL" id="CP121756">
    <property type="protein sequence ID" value="WGE07000.1"/>
    <property type="molecule type" value="Genomic_DNA"/>
</dbReference>
<reference evidence="1" key="1">
    <citation type="submission" date="2025-02" db="EMBL/GenBank/DDBJ databases">
        <title>Complete genome sequences of 52 Bacillus and Priestia strains isolated from West-African fermentations and 26 reference strains from the DSMZ collection.</title>
        <authorList>
            <person name="Wiedenbein E.S."/>
            <person name="Canoy T.S."/>
            <person name="Hui Y."/>
            <person name="Parkouda C."/>
            <person name="Dawende C."/>
            <person name="Ametefe E."/>
            <person name="Jespersen L."/>
            <person name="Nielsen D.S."/>
        </authorList>
    </citation>
    <scope>NUCLEOTIDE SEQUENCE</scope>
    <source>
        <strain evidence="1">PRO122</strain>
    </source>
</reference>
<dbReference type="Proteomes" id="UP001217185">
    <property type="component" value="Chromosome"/>
</dbReference>
<proteinExistence type="predicted"/>
<sequence length="97" mass="11483">MEVAKKVELDGHKFLIVFNVDKSDVGWFVTNRLVRDMETNTIVYRESRSTLIHFVDKTLKEITIETAQHAVERITFKEKDNEELQELRNWDGMIKSQ</sequence>
<accession>A0AC61YVR8</accession>
<protein>
    <submittedName>
        <fullName evidence="1">Uncharacterized protein</fullName>
    </submittedName>
</protein>
<gene>
    <name evidence="1" type="ORF">P5658_17940</name>
</gene>